<gene>
    <name evidence="2" type="ORF">MKK02DRAFT_20897</name>
</gene>
<dbReference type="PROSITE" id="PS51444">
    <property type="entry name" value="FH2"/>
    <property type="match status" value="1"/>
</dbReference>
<dbReference type="Proteomes" id="UP001164286">
    <property type="component" value="Unassembled WGS sequence"/>
</dbReference>
<name>A0AA38H189_9TREE</name>
<dbReference type="PANTHER" id="PTHR45725">
    <property type="entry name" value="FORMIN HOMOLOGY 2 FAMILY MEMBER"/>
    <property type="match status" value="1"/>
</dbReference>
<evidence type="ECO:0000259" key="1">
    <source>
        <dbReference type="PROSITE" id="PS51444"/>
    </source>
</evidence>
<comment type="caution">
    <text evidence="2">The sequence shown here is derived from an EMBL/GenBank/DDBJ whole genome shotgun (WGS) entry which is preliminary data.</text>
</comment>
<protein>
    <recommendedName>
        <fullName evidence="1">FH2 domain-containing protein</fullName>
    </recommendedName>
</protein>
<dbReference type="InterPro" id="IPR051425">
    <property type="entry name" value="Formin_Homology"/>
</dbReference>
<dbReference type="PANTHER" id="PTHR45725:SF1">
    <property type="entry name" value="DISHEVELLED ASSOCIATED ACTIVATOR OF MORPHOGENESIS, ISOFORM D"/>
    <property type="match status" value="1"/>
</dbReference>
<dbReference type="InterPro" id="IPR042201">
    <property type="entry name" value="FH2_Formin_sf"/>
</dbReference>
<dbReference type="GeneID" id="77725532"/>
<organism evidence="2 3">
    <name type="scientific">Dioszegia hungarica</name>
    <dbReference type="NCBI Taxonomy" id="4972"/>
    <lineage>
        <taxon>Eukaryota</taxon>
        <taxon>Fungi</taxon>
        <taxon>Dikarya</taxon>
        <taxon>Basidiomycota</taxon>
        <taxon>Agaricomycotina</taxon>
        <taxon>Tremellomycetes</taxon>
        <taxon>Tremellales</taxon>
        <taxon>Bulleribasidiaceae</taxon>
        <taxon>Dioszegia</taxon>
    </lineage>
</organism>
<feature type="domain" description="FH2" evidence="1">
    <location>
        <begin position="1"/>
        <end position="215"/>
    </location>
</feature>
<reference evidence="2" key="1">
    <citation type="journal article" date="2022" name="G3 (Bethesda)">
        <title>High quality genome of the basidiomycete yeast Dioszegia hungarica PDD-24b-2 isolated from cloud water.</title>
        <authorList>
            <person name="Jarrige D."/>
            <person name="Haridas S."/>
            <person name="Bleykasten-Grosshans C."/>
            <person name="Joly M."/>
            <person name="Nadalig T."/>
            <person name="Sancelme M."/>
            <person name="Vuilleumier S."/>
            <person name="Grigoriev I.V."/>
            <person name="Amato P."/>
            <person name="Bringel F."/>
        </authorList>
    </citation>
    <scope>NUCLEOTIDE SEQUENCE</scope>
    <source>
        <strain evidence="2">PDD-24b-2</strain>
    </source>
</reference>
<dbReference type="RefSeq" id="XP_052941857.1">
    <property type="nucleotide sequence ID" value="XM_053086331.1"/>
</dbReference>
<dbReference type="Gene3D" id="1.20.58.2220">
    <property type="entry name" value="Formin, FH2 domain"/>
    <property type="match status" value="1"/>
</dbReference>
<evidence type="ECO:0000313" key="3">
    <source>
        <dbReference type="Proteomes" id="UP001164286"/>
    </source>
</evidence>
<accession>A0AA38H189</accession>
<dbReference type="AlphaFoldDB" id="A0AA38H189"/>
<sequence>MRAETDISARSNNVGIMLARLRLSPLRIKTAILECDEETLSVDDLAMLVRMLPSPEEAERLRTFDGGITKLAKPDSFLREISTIPRIKDRIEAMVFKQRFELHIAELVPDLAILRSAMMEVRESERFREVLALVLRLGNRLNGGTFRGNAMGFRMGDLLKMKETRTSQPKCPTLLHYLASTLLKVNAQLILFSEEMSSLEAAARCELTPSSATPL</sequence>
<dbReference type="SUPFAM" id="SSF101447">
    <property type="entry name" value="Formin homology 2 domain (FH2 domain)"/>
    <property type="match status" value="1"/>
</dbReference>
<proteinExistence type="predicted"/>
<dbReference type="InterPro" id="IPR015425">
    <property type="entry name" value="FH2_Formin"/>
</dbReference>
<keyword evidence="3" id="KW-1185">Reference proteome</keyword>
<dbReference type="Pfam" id="PF02181">
    <property type="entry name" value="FH2"/>
    <property type="match status" value="1"/>
</dbReference>
<evidence type="ECO:0000313" key="2">
    <source>
        <dbReference type="EMBL" id="KAI9632080.1"/>
    </source>
</evidence>
<dbReference type="EMBL" id="JAKWFO010000015">
    <property type="protein sequence ID" value="KAI9632080.1"/>
    <property type="molecule type" value="Genomic_DNA"/>
</dbReference>